<dbReference type="AlphaFoldDB" id="A0A238UQR9"/>
<proteinExistence type="predicted"/>
<name>A0A238UQR9_HALVU</name>
<feature type="compositionally biased region" description="Polar residues" evidence="1">
    <location>
        <begin position="40"/>
        <end position="49"/>
    </location>
</feature>
<dbReference type="EMBL" id="FZNQ01000001">
    <property type="protein sequence ID" value="SNR23823.1"/>
    <property type="molecule type" value="Genomic_DNA"/>
</dbReference>
<evidence type="ECO:0000313" key="3">
    <source>
        <dbReference type="EMBL" id="SNR23823.1"/>
    </source>
</evidence>
<reference evidence="3 4" key="1">
    <citation type="submission" date="2017-06" db="EMBL/GenBank/DDBJ databases">
        <authorList>
            <person name="Kim H.J."/>
            <person name="Triplett B.A."/>
        </authorList>
    </citation>
    <scope>NUCLEOTIDE SEQUENCE [LARGE SCALE GENOMIC DNA]</scope>
    <source>
        <strain evidence="3 4">DSM 8800</strain>
    </source>
</reference>
<protein>
    <recommendedName>
        <fullName evidence="2">DUF8159 domain-containing protein</fullName>
    </recommendedName>
</protein>
<accession>A0A238UQR9</accession>
<organism evidence="3 4">
    <name type="scientific">Halorubrum vacuolatum</name>
    <name type="common">Natronobacterium vacuolatum</name>
    <dbReference type="NCBI Taxonomy" id="63740"/>
    <lineage>
        <taxon>Archaea</taxon>
        <taxon>Methanobacteriati</taxon>
        <taxon>Methanobacteriota</taxon>
        <taxon>Stenosarchaea group</taxon>
        <taxon>Halobacteria</taxon>
        <taxon>Halobacteriales</taxon>
        <taxon>Haloferacaceae</taxon>
        <taxon>Halorubrum</taxon>
    </lineage>
</organism>
<feature type="region of interest" description="Disordered" evidence="1">
    <location>
        <begin position="20"/>
        <end position="49"/>
    </location>
</feature>
<evidence type="ECO:0000259" key="2">
    <source>
        <dbReference type="Pfam" id="PF26490"/>
    </source>
</evidence>
<keyword evidence="4" id="KW-1185">Reference proteome</keyword>
<evidence type="ECO:0000313" key="4">
    <source>
        <dbReference type="Proteomes" id="UP000198397"/>
    </source>
</evidence>
<dbReference type="RefSeq" id="WP_089383159.1">
    <property type="nucleotide sequence ID" value="NZ_FZNQ01000001.1"/>
</dbReference>
<feature type="domain" description="DUF8159" evidence="2">
    <location>
        <begin position="84"/>
        <end position="156"/>
    </location>
</feature>
<dbReference type="PROSITE" id="PS51257">
    <property type="entry name" value="PROKAR_LIPOPROTEIN"/>
    <property type="match status" value="1"/>
</dbReference>
<evidence type="ECO:0000256" key="1">
    <source>
        <dbReference type="SAM" id="MobiDB-lite"/>
    </source>
</evidence>
<dbReference type="Proteomes" id="UP000198397">
    <property type="component" value="Unassembled WGS sequence"/>
</dbReference>
<sequence length="156" mass="16738">MNRRRLLVAAATGMSLSMAGCADDEANDPDESAERDGEGSTANADSNAGSEVDAFHNAITVIDEELGVDASGIESEFVWVDFYTTGELVDDLQVVGGAYAAAVDQGVDRPLSAIAVQEDAPVEEYEVTIEPEWGQAFIDEELSGQEYLERIEETLE</sequence>
<dbReference type="InterPro" id="IPR058473">
    <property type="entry name" value="DUF8159"/>
</dbReference>
<feature type="compositionally biased region" description="Acidic residues" evidence="1">
    <location>
        <begin position="22"/>
        <end position="31"/>
    </location>
</feature>
<gene>
    <name evidence="3" type="ORF">SAMN06264855_101175</name>
</gene>
<dbReference type="Pfam" id="PF26490">
    <property type="entry name" value="DUF8159"/>
    <property type="match status" value="1"/>
</dbReference>